<proteinExistence type="predicted"/>
<evidence type="ECO:0000313" key="1">
    <source>
        <dbReference type="EMBL" id="KAB1086381.1"/>
    </source>
</evidence>
<dbReference type="RefSeq" id="WP_151041816.1">
    <property type="nucleotide sequence ID" value="NZ_VZUL01000002.1"/>
</dbReference>
<organism evidence="1 2">
    <name type="scientific">Neorhizobium galegae</name>
    <name type="common">Rhizobium galegae</name>
    <dbReference type="NCBI Taxonomy" id="399"/>
    <lineage>
        <taxon>Bacteria</taxon>
        <taxon>Pseudomonadati</taxon>
        <taxon>Pseudomonadota</taxon>
        <taxon>Alphaproteobacteria</taxon>
        <taxon>Hyphomicrobiales</taxon>
        <taxon>Rhizobiaceae</taxon>
        <taxon>Rhizobium/Agrobacterium group</taxon>
        <taxon>Neorhizobium</taxon>
    </lineage>
</organism>
<dbReference type="EMBL" id="VZUL01000002">
    <property type="protein sequence ID" value="KAB1086381.1"/>
    <property type="molecule type" value="Genomic_DNA"/>
</dbReference>
<comment type="caution">
    <text evidence="1">The sequence shown here is derived from an EMBL/GenBank/DDBJ whole genome shotgun (WGS) entry which is preliminary data.</text>
</comment>
<reference evidence="1 2" key="1">
    <citation type="submission" date="2019-09" db="EMBL/GenBank/DDBJ databases">
        <title>Genome sequencing of Ng87 strain.</title>
        <authorList>
            <person name="Karasev E.S."/>
            <person name="Andronov E."/>
        </authorList>
    </citation>
    <scope>NUCLEOTIDE SEQUENCE [LARGE SCALE GENOMIC DNA]</scope>
    <source>
        <strain evidence="1 2">Ng87</strain>
    </source>
</reference>
<evidence type="ECO:0000313" key="2">
    <source>
        <dbReference type="Proteomes" id="UP000386575"/>
    </source>
</evidence>
<dbReference type="Proteomes" id="UP000386575">
    <property type="component" value="Unassembled WGS sequence"/>
</dbReference>
<dbReference type="AlphaFoldDB" id="A0A6A1TNG2"/>
<accession>A0A6A1TNG2</accession>
<gene>
    <name evidence="1" type="ORF">F4V91_08020</name>
</gene>
<protein>
    <submittedName>
        <fullName evidence="1">Uncharacterized protein</fullName>
    </submittedName>
</protein>
<name>A0A6A1TNG2_NEOGA</name>
<sequence length="116" mass="12604">MNNEIDDGTRQLAEPICAKCGGGLEYDGGSPQPEDIVSCDNPKCGATATWAEVASDCQAWYAEYEDFSMQQIALGGPVAGALSNWKPRGKYRFVMKIVSVGKEEDFSSCNPVRLNF</sequence>